<sequence length="589" mass="67755">MSSTEKSWKSCTGRKTVKEINIQNTSSQENKTNFAQLKIWTKKFAEPLLRVLNTSLQKITASEHGYLILSVYKPGDDKSTVLLSMKKGESGISTTHLKPIPLKKPNSIVQITRKYLQGRRVVSSYATISPITVVLEFGEANSKAENFEELQNGPNCLILDLDHKPPRIILAKKFAKIPERYVEELGHNFNHSQEFFESWCEWSENNTKTKKRACFTLPFISYCPLLLNETVTENTNKLVQPNIVPNIEKNIHLIKLHQATHTLTGALEILPTHIRRSARTRLQFLARRIAKQKADLPDALEISRLQKQSEGLKTNLYLWPKSSLIWYVPPQFIEEYNMPPFYSLKKFEKPGDLLSKIHKEIDALKRRRQELTTRIAESIKAEEDFQQLISESSNELKNLIQKYTAHNTFNSQEHQKMAKYTVDYILEKEDLPKLSSLCRMLDISLREDDAKHKAKNNPEMRLPFREYLSTTGERIRVSKTAEDGDKMIKMMPSNHTWLHVLTGEGSHVWLEKLKGSKTPSQQAIREAAILAIHHSKHSKAQSAEIQIATRADIEKRKNLAPGKVLVRRCETILIKYENNELQKLTTNSN</sequence>
<evidence type="ECO:0000256" key="1">
    <source>
        <dbReference type="SAM" id="Coils"/>
    </source>
</evidence>
<dbReference type="EMBL" id="QOVW01000058">
    <property type="protein sequence ID" value="RDB36599.1"/>
    <property type="molecule type" value="Genomic_DNA"/>
</dbReference>
<reference evidence="2" key="1">
    <citation type="submission" date="2018-04" db="EMBL/GenBank/DDBJ databases">
        <title>Draft genome sequence of the Candidatus Spirobacillus cienkowskii, a pathogen of freshwater Daphnia species, reconstructed from hemolymph metagenomic reads.</title>
        <authorList>
            <person name="Bresciani L."/>
            <person name="Lemos L.N."/>
            <person name="Wale N."/>
            <person name="Lin J.Y."/>
            <person name="Fernandes G.R."/>
            <person name="Duffy M.A."/>
            <person name="Rodrigues J.M."/>
        </authorList>
    </citation>
    <scope>NUCLEOTIDE SEQUENCE [LARGE SCALE GENOMIC DNA]</scope>
    <source>
        <strain evidence="2">Binning01</strain>
    </source>
</reference>
<keyword evidence="3" id="KW-1185">Reference proteome</keyword>
<organism evidence="2 3">
    <name type="scientific">Spirobacillus cienkowskii</name>
    <dbReference type="NCBI Taxonomy" id="495820"/>
    <lineage>
        <taxon>Bacteria</taxon>
        <taxon>Pseudomonadati</taxon>
        <taxon>Bdellovibrionota</taxon>
        <taxon>Oligoflexia</taxon>
        <taxon>Silvanigrellales</taxon>
        <taxon>Spirobacillus</taxon>
    </lineage>
</organism>
<gene>
    <name evidence="2" type="ORF">DCC88_04015</name>
</gene>
<protein>
    <submittedName>
        <fullName evidence="2">DUF814 domain-containing protein</fullName>
    </submittedName>
</protein>
<feature type="coiled-coil region" evidence="1">
    <location>
        <begin position="354"/>
        <end position="402"/>
    </location>
</feature>
<accession>A0A369KPK3</accession>
<dbReference type="Gene3D" id="2.30.310.10">
    <property type="entry name" value="ibrinogen binding protein from staphylococcus aureus domain"/>
    <property type="match status" value="1"/>
</dbReference>
<evidence type="ECO:0000313" key="2">
    <source>
        <dbReference type="EMBL" id="RDB36599.1"/>
    </source>
</evidence>
<proteinExistence type="predicted"/>
<name>A0A369KPK3_9BACT</name>
<evidence type="ECO:0000313" key="3">
    <source>
        <dbReference type="Proteomes" id="UP000253934"/>
    </source>
</evidence>
<comment type="caution">
    <text evidence="2">The sequence shown here is derived from an EMBL/GenBank/DDBJ whole genome shotgun (WGS) entry which is preliminary data.</text>
</comment>
<dbReference type="Proteomes" id="UP000253934">
    <property type="component" value="Unassembled WGS sequence"/>
</dbReference>
<dbReference type="AlphaFoldDB" id="A0A369KPK3"/>
<keyword evidence="1" id="KW-0175">Coiled coil</keyword>